<dbReference type="Proteomes" id="UP000483293">
    <property type="component" value="Unassembled WGS sequence"/>
</dbReference>
<protein>
    <recommendedName>
        <fullName evidence="3">Abi-like protein</fullName>
    </recommendedName>
</protein>
<organism evidence="1 2">
    <name type="scientific">Bifidobacterium platyrrhinorum</name>
    <dbReference type="NCBI Taxonomy" id="2661628"/>
    <lineage>
        <taxon>Bacteria</taxon>
        <taxon>Bacillati</taxon>
        <taxon>Actinomycetota</taxon>
        <taxon>Actinomycetes</taxon>
        <taxon>Bifidobacteriales</taxon>
        <taxon>Bifidobacteriaceae</taxon>
        <taxon>Bifidobacterium</taxon>
    </lineage>
</organism>
<evidence type="ECO:0008006" key="3">
    <source>
        <dbReference type="Google" id="ProtNLM"/>
    </source>
</evidence>
<evidence type="ECO:0000313" key="2">
    <source>
        <dbReference type="Proteomes" id="UP000483293"/>
    </source>
</evidence>
<keyword evidence="2" id="KW-1185">Reference proteome</keyword>
<gene>
    <name evidence="1" type="ORF">GFD21_05045</name>
</gene>
<dbReference type="RefSeq" id="WP_163196852.1">
    <property type="nucleotide sequence ID" value="NZ_WHZV01000003.1"/>
</dbReference>
<evidence type="ECO:0000313" key="1">
    <source>
        <dbReference type="EMBL" id="NEG55147.1"/>
    </source>
</evidence>
<accession>A0A6L9SRH3</accession>
<comment type="caution">
    <text evidence="1">The sequence shown here is derived from an EMBL/GenBank/DDBJ whole genome shotgun (WGS) entry which is preliminary data.</text>
</comment>
<dbReference type="AlphaFoldDB" id="A0A6L9SRH3"/>
<name>A0A6L9SRH3_9BIFI</name>
<dbReference type="EMBL" id="WHZV01000003">
    <property type="protein sequence ID" value="NEG55147.1"/>
    <property type="molecule type" value="Genomic_DNA"/>
</dbReference>
<sequence>MCSEAQVTDEAMAGRYLADARFRVYLDYARERVPDADASRLTELAVRLYRWNVKASAVAIGYISFIEVFVRNAIDLQLREWISGQEITGLSDWLETGKSDPVGRIRSLINSADRDYLTDARNTALRKQKQWRRDQRHPRHGDGVTRDDVFSQLTFGTWDGMLSRSSRDAELAHVLMGAFPNIESAWQSEIRRMPKVVLPGNDGDSLEDRLRMELVVRLKSIRTIRNRISHDENLLRVEFPKLRHDMFFILNALGSECPNWAFPDKGEPLKTLSPDRCVTDWLGDTEKTK</sequence>
<proteinExistence type="predicted"/>
<reference evidence="1 2" key="1">
    <citation type="submission" date="2019-10" db="EMBL/GenBank/DDBJ databases">
        <title>Bifidobacterium from non-human primates.</title>
        <authorList>
            <person name="Modesto M."/>
        </authorList>
    </citation>
    <scope>NUCLEOTIDE SEQUENCE [LARGE SCALE GENOMIC DNA]</scope>
    <source>
        <strain evidence="1 2">SMA15</strain>
    </source>
</reference>